<sequence length="59" mass="7033">MRVGLGRGLQWRRGELRRHQWQGRGKDTLFLVRQGSSRRYNRPLFVGRRFVCLTRGGFT</sequence>
<keyword evidence="2" id="KW-1185">Reference proteome</keyword>
<proteinExistence type="predicted"/>
<comment type="caution">
    <text evidence="1">The sequence shown here is derived from an EMBL/GenBank/DDBJ whole genome shotgun (WGS) entry which is preliminary data.</text>
</comment>
<dbReference type="AlphaFoldDB" id="A0A564W926"/>
<organism evidence="1 2">
    <name type="scientific">Candidatus Defluviicoccus seviourii</name>
    <dbReference type="NCBI Taxonomy" id="2565273"/>
    <lineage>
        <taxon>Bacteria</taxon>
        <taxon>Pseudomonadati</taxon>
        <taxon>Pseudomonadota</taxon>
        <taxon>Alphaproteobacteria</taxon>
        <taxon>Rhodospirillales</taxon>
        <taxon>Rhodospirillaceae</taxon>
        <taxon>Defluviicoccus</taxon>
    </lineage>
</organism>
<protein>
    <submittedName>
        <fullName evidence="1">Uncharacterized protein</fullName>
    </submittedName>
</protein>
<dbReference type="EMBL" id="UXAT02000001">
    <property type="protein sequence ID" value="VUX44964.1"/>
    <property type="molecule type" value="Genomic_DNA"/>
</dbReference>
<accession>A0A564W926</accession>
<evidence type="ECO:0000313" key="1">
    <source>
        <dbReference type="EMBL" id="VUX44964.1"/>
    </source>
</evidence>
<evidence type="ECO:0000313" key="2">
    <source>
        <dbReference type="Proteomes" id="UP000326641"/>
    </source>
</evidence>
<name>A0A564W926_9PROT</name>
<dbReference type="Proteomes" id="UP000326641">
    <property type="component" value="Unassembled WGS sequence"/>
</dbReference>
<gene>
    <name evidence="1" type="ORF">DF3PA_10089</name>
</gene>
<reference evidence="1" key="1">
    <citation type="submission" date="2018-11" db="EMBL/GenBank/DDBJ databases">
        <authorList>
            <person name="Onetto C."/>
        </authorList>
    </citation>
    <scope>NUCLEOTIDE SEQUENCE [LARGE SCALE GENOMIC DNA]</scope>
</reference>